<dbReference type="Gene3D" id="3.30.200.20">
    <property type="entry name" value="Phosphorylase Kinase, domain 1"/>
    <property type="match status" value="1"/>
</dbReference>
<evidence type="ECO:0000313" key="2">
    <source>
        <dbReference type="Proteomes" id="UP001271007"/>
    </source>
</evidence>
<evidence type="ECO:0000313" key="1">
    <source>
        <dbReference type="EMBL" id="KAK3052208.1"/>
    </source>
</evidence>
<dbReference type="AlphaFoldDB" id="A0AAJ0G7L6"/>
<accession>A0AAJ0G7L6</accession>
<organism evidence="1 2">
    <name type="scientific">Extremus antarcticus</name>
    <dbReference type="NCBI Taxonomy" id="702011"/>
    <lineage>
        <taxon>Eukaryota</taxon>
        <taxon>Fungi</taxon>
        <taxon>Dikarya</taxon>
        <taxon>Ascomycota</taxon>
        <taxon>Pezizomycotina</taxon>
        <taxon>Dothideomycetes</taxon>
        <taxon>Dothideomycetidae</taxon>
        <taxon>Mycosphaerellales</taxon>
        <taxon>Extremaceae</taxon>
        <taxon>Extremus</taxon>
    </lineage>
</organism>
<sequence length="152" mass="17231">MAQYDLATEDGILAWLQSSEYDESKSVATVERLPEGAAGFVYRATLQDDARASVIVKHAEAYAARVRHWKLDPSRMDVEYEALSYLSSPTMQFDKNIRTPKLLYYDQKDNILVMEDVGDLPSLTGWLQRGVSHQAERTLALHSATFLREFTA</sequence>
<name>A0AAJ0G7L6_9PEZI</name>
<dbReference type="InterPro" id="IPR011009">
    <property type="entry name" value="Kinase-like_dom_sf"/>
</dbReference>
<proteinExistence type="predicted"/>
<reference evidence="1" key="1">
    <citation type="submission" date="2023-04" db="EMBL/GenBank/DDBJ databases">
        <title>Black Yeasts Isolated from many extreme environments.</title>
        <authorList>
            <person name="Coleine C."/>
            <person name="Stajich J.E."/>
            <person name="Selbmann L."/>
        </authorList>
    </citation>
    <scope>NUCLEOTIDE SEQUENCE</scope>
    <source>
        <strain evidence="1">CCFEE 5312</strain>
    </source>
</reference>
<dbReference type="Proteomes" id="UP001271007">
    <property type="component" value="Unassembled WGS sequence"/>
</dbReference>
<dbReference type="SUPFAM" id="SSF56112">
    <property type="entry name" value="Protein kinase-like (PK-like)"/>
    <property type="match status" value="1"/>
</dbReference>
<gene>
    <name evidence="1" type="ORF">LTR09_006800</name>
</gene>
<comment type="caution">
    <text evidence="1">The sequence shown here is derived from an EMBL/GenBank/DDBJ whole genome shotgun (WGS) entry which is preliminary data.</text>
</comment>
<protein>
    <submittedName>
        <fullName evidence="1">Uncharacterized protein</fullName>
    </submittedName>
</protein>
<dbReference type="EMBL" id="JAWDJX010000022">
    <property type="protein sequence ID" value="KAK3052208.1"/>
    <property type="molecule type" value="Genomic_DNA"/>
</dbReference>
<keyword evidence="2" id="KW-1185">Reference proteome</keyword>